<sequence length="127" mass="14250">MEPLSEIMWDFMASSQTPKSTKSRWGTWERFVGTFSLSQLQRSFQTGVVDGLEDLNVQLLGLFRFERQSQDHESIGQTLDTQGNWSVSHVGSSGFWDRVVVTVNDSVQVLGDNLGDLVQLLKVVELG</sequence>
<gene>
    <name evidence="1" type="ORF">WICPIJ_003538</name>
</gene>
<evidence type="ECO:0000313" key="2">
    <source>
        <dbReference type="Proteomes" id="UP000774326"/>
    </source>
</evidence>
<accession>A0A9P8TP52</accession>
<reference evidence="1" key="2">
    <citation type="submission" date="2021-01" db="EMBL/GenBank/DDBJ databases">
        <authorList>
            <person name="Schikora-Tamarit M.A."/>
        </authorList>
    </citation>
    <scope>NUCLEOTIDE SEQUENCE</scope>
    <source>
        <strain evidence="1">CBS2887</strain>
    </source>
</reference>
<proteinExistence type="predicted"/>
<comment type="caution">
    <text evidence="1">The sequence shown here is derived from an EMBL/GenBank/DDBJ whole genome shotgun (WGS) entry which is preliminary data.</text>
</comment>
<name>A0A9P8TP52_WICPI</name>
<organism evidence="1 2">
    <name type="scientific">Wickerhamomyces pijperi</name>
    <name type="common">Yeast</name>
    <name type="synonym">Pichia pijperi</name>
    <dbReference type="NCBI Taxonomy" id="599730"/>
    <lineage>
        <taxon>Eukaryota</taxon>
        <taxon>Fungi</taxon>
        <taxon>Dikarya</taxon>
        <taxon>Ascomycota</taxon>
        <taxon>Saccharomycotina</taxon>
        <taxon>Saccharomycetes</taxon>
        <taxon>Phaffomycetales</taxon>
        <taxon>Wickerhamomycetaceae</taxon>
        <taxon>Wickerhamomyces</taxon>
    </lineage>
</organism>
<evidence type="ECO:0000313" key="1">
    <source>
        <dbReference type="EMBL" id="KAH3685491.1"/>
    </source>
</evidence>
<reference evidence="1" key="1">
    <citation type="journal article" date="2021" name="Open Biol.">
        <title>Shared evolutionary footprints suggest mitochondrial oxidative damage underlies multiple complex I losses in fungi.</title>
        <authorList>
            <person name="Schikora-Tamarit M.A."/>
            <person name="Marcet-Houben M."/>
            <person name="Nosek J."/>
            <person name="Gabaldon T."/>
        </authorList>
    </citation>
    <scope>NUCLEOTIDE SEQUENCE</scope>
    <source>
        <strain evidence="1">CBS2887</strain>
    </source>
</reference>
<dbReference type="EMBL" id="JAEUBG010001973">
    <property type="protein sequence ID" value="KAH3685491.1"/>
    <property type="molecule type" value="Genomic_DNA"/>
</dbReference>
<keyword evidence="2" id="KW-1185">Reference proteome</keyword>
<dbReference type="Proteomes" id="UP000774326">
    <property type="component" value="Unassembled WGS sequence"/>
</dbReference>
<protein>
    <submittedName>
        <fullName evidence="1">Uncharacterized protein</fullName>
    </submittedName>
</protein>
<dbReference type="AlphaFoldDB" id="A0A9P8TP52"/>